<evidence type="ECO:0000256" key="13">
    <source>
        <dbReference type="ARBA" id="ARBA00023204"/>
    </source>
</evidence>
<gene>
    <name evidence="24" type="ORF">AAFF_G00172540</name>
</gene>
<evidence type="ECO:0000256" key="8">
    <source>
        <dbReference type="ARBA" id="ARBA00022786"/>
    </source>
</evidence>
<dbReference type="InterPro" id="IPR027417">
    <property type="entry name" value="P-loop_NTPase"/>
</dbReference>
<evidence type="ECO:0000256" key="18">
    <source>
        <dbReference type="ARBA" id="ARBA00048988"/>
    </source>
</evidence>
<accession>A0AAD7SYX6</accession>
<dbReference type="InterPro" id="IPR001810">
    <property type="entry name" value="F-box_dom"/>
</dbReference>
<reference evidence="24" key="1">
    <citation type="journal article" date="2023" name="Science">
        <title>Genome structures resolve the early diversification of teleost fishes.</title>
        <authorList>
            <person name="Parey E."/>
            <person name="Louis A."/>
            <person name="Montfort J."/>
            <person name="Bouchez O."/>
            <person name="Roques C."/>
            <person name="Iampietro C."/>
            <person name="Lluch J."/>
            <person name="Castinel A."/>
            <person name="Donnadieu C."/>
            <person name="Desvignes T."/>
            <person name="Floi Bucao C."/>
            <person name="Jouanno E."/>
            <person name="Wen M."/>
            <person name="Mejri S."/>
            <person name="Dirks R."/>
            <person name="Jansen H."/>
            <person name="Henkel C."/>
            <person name="Chen W.J."/>
            <person name="Zahm M."/>
            <person name="Cabau C."/>
            <person name="Klopp C."/>
            <person name="Thompson A.W."/>
            <person name="Robinson-Rechavi M."/>
            <person name="Braasch I."/>
            <person name="Lecointre G."/>
            <person name="Bobe J."/>
            <person name="Postlethwait J.H."/>
            <person name="Berthelot C."/>
            <person name="Roest Crollius H."/>
            <person name="Guiguen Y."/>
        </authorList>
    </citation>
    <scope>NUCLEOTIDE SEQUENCE</scope>
    <source>
        <strain evidence="24">NC1722</strain>
    </source>
</reference>
<evidence type="ECO:0000256" key="15">
    <source>
        <dbReference type="ARBA" id="ARBA00023242"/>
    </source>
</evidence>
<comment type="catalytic activity">
    <reaction evidence="16">
        <text>Couples ATP hydrolysis with the unwinding of duplex DNA by translocating in the 3'-5' direction.</text>
        <dbReference type="EC" id="5.6.2.4"/>
    </reaction>
</comment>
<keyword evidence="8" id="KW-0833">Ubl conjugation pathway</keyword>
<evidence type="ECO:0000256" key="7">
    <source>
        <dbReference type="ARBA" id="ARBA00022763"/>
    </source>
</evidence>
<keyword evidence="13" id="KW-0234">DNA repair</keyword>
<evidence type="ECO:0000256" key="1">
    <source>
        <dbReference type="ARBA" id="ARBA00004123"/>
    </source>
</evidence>
<proteinExistence type="inferred from homology"/>
<keyword evidence="12" id="KW-0238">DNA-binding</keyword>
<keyword evidence="14" id="KW-0413">Isomerase</keyword>
<evidence type="ECO:0000256" key="14">
    <source>
        <dbReference type="ARBA" id="ARBA00023235"/>
    </source>
</evidence>
<dbReference type="SUPFAM" id="SSF81383">
    <property type="entry name" value="F-box domain"/>
    <property type="match status" value="1"/>
</dbReference>
<feature type="region of interest" description="Disordered" evidence="22">
    <location>
        <begin position="38"/>
        <end position="63"/>
    </location>
</feature>
<evidence type="ECO:0000313" key="24">
    <source>
        <dbReference type="EMBL" id="KAJ8411248.1"/>
    </source>
</evidence>
<dbReference type="Pfam" id="PF13361">
    <property type="entry name" value="UvrD_C"/>
    <property type="match status" value="1"/>
</dbReference>
<evidence type="ECO:0000313" key="25">
    <source>
        <dbReference type="Proteomes" id="UP001221898"/>
    </source>
</evidence>
<dbReference type="Proteomes" id="UP001221898">
    <property type="component" value="Unassembled WGS sequence"/>
</dbReference>
<dbReference type="PANTHER" id="PTHR11070">
    <property type="entry name" value="UVRD / RECB / PCRA DNA HELICASE FAMILY MEMBER"/>
    <property type="match status" value="1"/>
</dbReference>
<dbReference type="GO" id="GO:0031297">
    <property type="term" value="P:replication fork processing"/>
    <property type="evidence" value="ECO:0007669"/>
    <property type="project" value="UniProtKB-ARBA"/>
</dbReference>
<dbReference type="AlphaFoldDB" id="A0AAD7SYX6"/>
<keyword evidence="9" id="KW-0378">Hydrolase</keyword>
<comment type="subcellular location">
    <subcellularLocation>
        <location evidence="2">Chromosome</location>
    </subcellularLocation>
    <subcellularLocation>
        <location evidence="1">Nucleus</location>
    </subcellularLocation>
</comment>
<keyword evidence="5" id="KW-0158">Chromosome</keyword>
<comment type="pathway">
    <text evidence="3">Protein modification; protein ubiquitination.</text>
</comment>
<dbReference type="FunFam" id="1.20.1280.50:FF:000011">
    <property type="entry name" value="F-box DNA helicase 1"/>
    <property type="match status" value="1"/>
</dbReference>
<dbReference type="PROSITE" id="PS50181">
    <property type="entry name" value="FBOX"/>
    <property type="match status" value="1"/>
</dbReference>
<feature type="domain" description="F-box" evidence="23">
    <location>
        <begin position="212"/>
        <end position="261"/>
    </location>
</feature>
<dbReference type="GO" id="GO:0016787">
    <property type="term" value="F:hydrolase activity"/>
    <property type="evidence" value="ECO:0007669"/>
    <property type="project" value="UniProtKB-KW"/>
</dbReference>
<keyword evidence="11" id="KW-0067">ATP-binding</keyword>
<dbReference type="PANTHER" id="PTHR11070:SF30">
    <property type="entry name" value="F-BOX DNA HELICASE 1"/>
    <property type="match status" value="1"/>
</dbReference>
<dbReference type="SUPFAM" id="SSF52540">
    <property type="entry name" value="P-loop containing nucleoside triphosphate hydrolases"/>
    <property type="match status" value="1"/>
</dbReference>
<keyword evidence="25" id="KW-1185">Reference proteome</keyword>
<dbReference type="Pfam" id="PF12937">
    <property type="entry name" value="F-box-like"/>
    <property type="match status" value="1"/>
</dbReference>
<keyword evidence="7" id="KW-0227">DNA damage</keyword>
<name>A0AAD7SYX6_9TELE</name>
<keyword evidence="10" id="KW-0347">Helicase</keyword>
<keyword evidence="6" id="KW-0547">Nucleotide-binding</keyword>
<dbReference type="EC" id="5.6.2.4" evidence="17"/>
<evidence type="ECO:0000256" key="21">
    <source>
        <dbReference type="ARBA" id="ARBA00079567"/>
    </source>
</evidence>
<dbReference type="InterPro" id="IPR036047">
    <property type="entry name" value="F-box-like_dom_sf"/>
</dbReference>
<evidence type="ECO:0000256" key="16">
    <source>
        <dbReference type="ARBA" id="ARBA00034617"/>
    </source>
</evidence>
<dbReference type="CDD" id="cd22095">
    <property type="entry name" value="F-box_FBXO18"/>
    <property type="match status" value="1"/>
</dbReference>
<dbReference type="InterPro" id="IPR000212">
    <property type="entry name" value="DNA_helicase_UvrD/REP"/>
</dbReference>
<dbReference type="CDD" id="cd18786">
    <property type="entry name" value="SF1_C"/>
    <property type="match status" value="1"/>
</dbReference>
<evidence type="ECO:0000256" key="11">
    <source>
        <dbReference type="ARBA" id="ARBA00022840"/>
    </source>
</evidence>
<evidence type="ECO:0000256" key="5">
    <source>
        <dbReference type="ARBA" id="ARBA00022454"/>
    </source>
</evidence>
<dbReference type="Gene3D" id="3.40.50.300">
    <property type="entry name" value="P-loop containing nucleotide triphosphate hydrolases"/>
    <property type="match status" value="2"/>
</dbReference>
<evidence type="ECO:0000256" key="19">
    <source>
        <dbReference type="ARBA" id="ARBA00071173"/>
    </source>
</evidence>
<protein>
    <recommendedName>
        <fullName evidence="19">F-box DNA helicase 1</fullName>
        <ecNumber evidence="17">5.6.2.4</ecNumber>
    </recommendedName>
    <alternativeName>
        <fullName evidence="21">DNA 3'-5' helicase 1</fullName>
    </alternativeName>
    <alternativeName>
        <fullName evidence="20">F-box only protein 18</fullName>
    </alternativeName>
</protein>
<dbReference type="GO" id="GO:0005524">
    <property type="term" value="F:ATP binding"/>
    <property type="evidence" value="ECO:0007669"/>
    <property type="project" value="UniProtKB-KW"/>
</dbReference>
<dbReference type="GO" id="GO:0000724">
    <property type="term" value="P:double-strand break repair via homologous recombination"/>
    <property type="evidence" value="ECO:0007669"/>
    <property type="project" value="TreeGrafter"/>
</dbReference>
<evidence type="ECO:0000256" key="20">
    <source>
        <dbReference type="ARBA" id="ARBA00075040"/>
    </source>
</evidence>
<dbReference type="GO" id="GO:0003677">
    <property type="term" value="F:DNA binding"/>
    <property type="evidence" value="ECO:0007669"/>
    <property type="project" value="UniProtKB-KW"/>
</dbReference>
<dbReference type="Gene3D" id="1.20.1280.50">
    <property type="match status" value="1"/>
</dbReference>
<evidence type="ECO:0000256" key="3">
    <source>
        <dbReference type="ARBA" id="ARBA00004906"/>
    </source>
</evidence>
<evidence type="ECO:0000256" key="10">
    <source>
        <dbReference type="ARBA" id="ARBA00022806"/>
    </source>
</evidence>
<keyword evidence="15" id="KW-0539">Nucleus</keyword>
<evidence type="ECO:0000256" key="9">
    <source>
        <dbReference type="ARBA" id="ARBA00022801"/>
    </source>
</evidence>
<dbReference type="GO" id="GO:0005694">
    <property type="term" value="C:chromosome"/>
    <property type="evidence" value="ECO:0007669"/>
    <property type="project" value="UniProtKB-SubCell"/>
</dbReference>
<evidence type="ECO:0000256" key="12">
    <source>
        <dbReference type="ARBA" id="ARBA00023125"/>
    </source>
</evidence>
<dbReference type="EMBL" id="JAINUG010000023">
    <property type="protein sequence ID" value="KAJ8411248.1"/>
    <property type="molecule type" value="Genomic_DNA"/>
</dbReference>
<dbReference type="InterPro" id="IPR014016">
    <property type="entry name" value="UvrD-like_ATP-bd"/>
</dbReference>
<evidence type="ECO:0000256" key="22">
    <source>
        <dbReference type="SAM" id="MobiDB-lite"/>
    </source>
</evidence>
<evidence type="ECO:0000256" key="6">
    <source>
        <dbReference type="ARBA" id="ARBA00022741"/>
    </source>
</evidence>
<organism evidence="24 25">
    <name type="scientific">Aldrovandia affinis</name>
    <dbReference type="NCBI Taxonomy" id="143900"/>
    <lineage>
        <taxon>Eukaryota</taxon>
        <taxon>Metazoa</taxon>
        <taxon>Chordata</taxon>
        <taxon>Craniata</taxon>
        <taxon>Vertebrata</taxon>
        <taxon>Euteleostomi</taxon>
        <taxon>Actinopterygii</taxon>
        <taxon>Neopterygii</taxon>
        <taxon>Teleostei</taxon>
        <taxon>Notacanthiformes</taxon>
        <taxon>Halosauridae</taxon>
        <taxon>Aldrovandia</taxon>
    </lineage>
</organism>
<evidence type="ECO:0000256" key="4">
    <source>
        <dbReference type="ARBA" id="ARBA00009922"/>
    </source>
</evidence>
<evidence type="ECO:0000259" key="23">
    <source>
        <dbReference type="PROSITE" id="PS50181"/>
    </source>
</evidence>
<dbReference type="InterPro" id="IPR014017">
    <property type="entry name" value="DNA_helicase_UvrD-like_C"/>
</dbReference>
<comment type="caution">
    <text evidence="24">The sequence shown here is derived from an EMBL/GenBank/DDBJ whole genome shotgun (WGS) entry which is preliminary data.</text>
</comment>
<dbReference type="Pfam" id="PF00580">
    <property type="entry name" value="UvrD-helicase"/>
    <property type="match status" value="1"/>
</dbReference>
<dbReference type="GO" id="GO:0005634">
    <property type="term" value="C:nucleus"/>
    <property type="evidence" value="ECO:0007669"/>
    <property type="project" value="UniProtKB-SubCell"/>
</dbReference>
<comment type="catalytic activity">
    <reaction evidence="18">
        <text>ATP + H2O = ADP + phosphate + H(+)</text>
        <dbReference type="Rhea" id="RHEA:13065"/>
        <dbReference type="ChEBI" id="CHEBI:15377"/>
        <dbReference type="ChEBI" id="CHEBI:15378"/>
        <dbReference type="ChEBI" id="CHEBI:30616"/>
        <dbReference type="ChEBI" id="CHEBI:43474"/>
        <dbReference type="ChEBI" id="CHEBI:456216"/>
        <dbReference type="EC" id="5.6.2.4"/>
    </reaction>
</comment>
<sequence length="1083" mass="120873">MEMAARGKAKRRHLSASECANLGQGFGAPLAQPLTVARSSLDPSRGLYPRTPPKRGRTDVFNRSPQKSITQFFPVKGVLSSSPQKAVKGEGPDGEVEPEEMIHDLLEGLDDSMFMDDEELACPSSVKQEEFAGTASVKQEEFAGSFSVKEESVGQGGATGCSSWGWQALDKTGLVRVKVEKDEDDDEGYPVDPLPDAHYGLLGSSTGRVEPQGQVGDLPEEILRVLLGHLPAEDLYRHVSLVCHRWRAIVSDPLFVPWKKLYFQYQKRERGAVKQVSSILTDNNIDPKEDLCVLNMVKYMSQFKHDHRVQLEEVLRCIRAHPLFPKAQACMKHRLPELPEIQEGPNPWSAMALMLLLADGVKDVQDLVALLRRSRCLQSPGGVSEYLCCVAVLLLAMRKSGIKISNRCHYNIFYVLHLMENSAPSTVAAEGRVDIQATHEQQQILNHDIQPGHVVKVMAFAGTGKTSTLVKYAQQRPHLRFLYVAFNKSTATEAQRSFPENVDCRTVHSLAFAAVGKRYQILKKLSSNVKPFSVAWVLPKGLGGFVNAKVVTHTINAFLASAEERIDIDHVPREYKNTNGQTKQPDHTEKLRFVNEAQKIWDKMRELTTTRENAYHMTHDGYLKLWQMEKPRLNKYDVIFIDEAQDCTPAIMDILQYQDCGKILVGDPHQQIYTFRGAVNALQEAPHTHVYYLTQSFRFGPEIAYIGATILCICKGVKKTLVGGSQEGSVRGEEGAPSESLRGHRDGAVAFLSRCNVTVFDQAVRLTAGSSPPRIHIVGGVDKFGLKTILDIWALMQPESERKQKNLTIADYFIRTFCREKMGGYAGLKSYACHSEDRELEAKLAVVEKYNHRIPELVERIYSCSVRSSHCADYILGTVHKSKGLEFDSVVITDDFTKIPCARHNLQRLSGCATANVPDDEWNLLYVAVTRAKKKLLITKTIENLLTLAGEYFLRAELTSTLVRDGQLPRCSIRECHNHVREDSALTMCKIPIKYYDSAEVGGPLCVTCVEQRVGHTAYLIAPPEQFTCTEQGVANPGPEEPQGLPICMVRVKTKSSRPCDSPGPWLATPAVDSKRRMSLLFV</sequence>
<evidence type="ECO:0000256" key="17">
    <source>
        <dbReference type="ARBA" id="ARBA00034808"/>
    </source>
</evidence>
<dbReference type="GO" id="GO:0043138">
    <property type="term" value="F:3'-5' DNA helicase activity"/>
    <property type="evidence" value="ECO:0007669"/>
    <property type="project" value="UniProtKB-EC"/>
</dbReference>
<comment type="similarity">
    <text evidence="4">Belongs to the helicase family. UvrD subfamily.</text>
</comment>
<evidence type="ECO:0000256" key="2">
    <source>
        <dbReference type="ARBA" id="ARBA00004286"/>
    </source>
</evidence>